<proteinExistence type="predicted"/>
<reference evidence="2" key="1">
    <citation type="submission" date="2022-11" db="UniProtKB">
        <authorList>
            <consortium name="WormBaseParasite"/>
        </authorList>
    </citation>
    <scope>IDENTIFICATION</scope>
</reference>
<dbReference type="Proteomes" id="UP000887581">
    <property type="component" value="Unplaced"/>
</dbReference>
<name>A0A915Q0W0_9BILA</name>
<evidence type="ECO:0000313" key="2">
    <source>
        <dbReference type="WBParaSite" id="sdigi.contig432.g8271.t1"/>
    </source>
</evidence>
<dbReference type="WBParaSite" id="sdigi.contig432.g8271.t1">
    <property type="protein sequence ID" value="sdigi.contig432.g8271.t1"/>
    <property type="gene ID" value="sdigi.contig432.g8271"/>
</dbReference>
<evidence type="ECO:0000313" key="1">
    <source>
        <dbReference type="Proteomes" id="UP000887581"/>
    </source>
</evidence>
<keyword evidence="1" id="KW-1185">Reference proteome</keyword>
<dbReference type="AlphaFoldDB" id="A0A915Q0W0"/>
<sequence length="159" mass="18042">MIRSPCSTPIVTRRINLNDRSRIVEQRSTDSFGNESPKYDIPLFRNSGSSDYAVINTKQLYTEKRSLISKRSPSVITTRLPHLRKNVNHTNLPPSLNDCDSRNVYQSRHNSETVDALHEKNAALTTSKSAGRSRLPKISSILTEKKKCSSWLSRIKTTK</sequence>
<organism evidence="1 2">
    <name type="scientific">Setaria digitata</name>
    <dbReference type="NCBI Taxonomy" id="48799"/>
    <lineage>
        <taxon>Eukaryota</taxon>
        <taxon>Metazoa</taxon>
        <taxon>Ecdysozoa</taxon>
        <taxon>Nematoda</taxon>
        <taxon>Chromadorea</taxon>
        <taxon>Rhabditida</taxon>
        <taxon>Spirurina</taxon>
        <taxon>Spiruromorpha</taxon>
        <taxon>Filarioidea</taxon>
        <taxon>Setariidae</taxon>
        <taxon>Setaria</taxon>
    </lineage>
</organism>
<protein>
    <submittedName>
        <fullName evidence="2">DUF4005 domain-containing protein</fullName>
    </submittedName>
</protein>
<accession>A0A915Q0W0</accession>